<protein>
    <submittedName>
        <fullName evidence="1">Uncharacterized protein</fullName>
    </submittedName>
</protein>
<dbReference type="RefSeq" id="WP_044925185.1">
    <property type="nucleotide sequence ID" value="NZ_CYXT01000023.1"/>
</dbReference>
<sequence length="344" mass="40227">MSNAIVYNGEKIELSNCLKKDPRSYYNGWIFLKSDEYEYAEFTCLPKGMVIRLTNHPEDDKFYANGDYNGKYKIPNVLFNTYHLGKTKSSQIFQINENTFFLKGRLNATERSEFEPPKVPKKEKTIYQEIDFDNLVMLNDSLSSRTIKMESEGKYIVTYCNNGQQYISIKETNDEDAEKLFSIQDLKKMYGKGFHHFYGNELSYVIETKNKDIFVSKEFFDRMKVDCTECRVLYDPEKKIIYFTPQETFSDLSGEVIDPIKETPVNVVTEEATDMEMIQALLTEFTNFKESADKLFTKYRDMEKGFSELKAENEAIKKALKEQNQTVTINNGKAYFESFEEMTL</sequence>
<dbReference type="EMBL" id="CYXT01000023">
    <property type="protein sequence ID" value="CUN10881.1"/>
    <property type="molecule type" value="Genomic_DNA"/>
</dbReference>
<gene>
    <name evidence="1" type="ORF">ERS852425_02674</name>
</gene>
<accession>A0A173U7H9</accession>
<dbReference type="AlphaFoldDB" id="A0A173U7H9"/>
<name>A0A173U7H9_ANAHA</name>
<proteinExistence type="predicted"/>
<organism evidence="1 2">
    <name type="scientific">Anaerostipes hadrus</name>
    <dbReference type="NCBI Taxonomy" id="649756"/>
    <lineage>
        <taxon>Bacteria</taxon>
        <taxon>Bacillati</taxon>
        <taxon>Bacillota</taxon>
        <taxon>Clostridia</taxon>
        <taxon>Lachnospirales</taxon>
        <taxon>Lachnospiraceae</taxon>
        <taxon>Anaerostipes</taxon>
    </lineage>
</organism>
<dbReference type="Proteomes" id="UP000095598">
    <property type="component" value="Unassembled WGS sequence"/>
</dbReference>
<reference evidence="1 2" key="1">
    <citation type="submission" date="2015-09" db="EMBL/GenBank/DDBJ databases">
        <authorList>
            <consortium name="Pathogen Informatics"/>
        </authorList>
    </citation>
    <scope>NUCLEOTIDE SEQUENCE [LARGE SCALE GENOMIC DNA]</scope>
    <source>
        <strain evidence="1 2">2789STDY5608868</strain>
    </source>
</reference>
<evidence type="ECO:0000313" key="1">
    <source>
        <dbReference type="EMBL" id="CUN10881.1"/>
    </source>
</evidence>
<evidence type="ECO:0000313" key="2">
    <source>
        <dbReference type="Proteomes" id="UP000095598"/>
    </source>
</evidence>